<dbReference type="AlphaFoldDB" id="A0A4D9DQK6"/>
<dbReference type="STRING" id="55544.A0A4D9DQK6"/>
<reference evidence="3 4" key="2">
    <citation type="submission" date="2019-04" db="EMBL/GenBank/DDBJ databases">
        <title>The genome sequence of big-headed turtle.</title>
        <authorList>
            <person name="Gong S."/>
        </authorList>
    </citation>
    <scope>NUCLEOTIDE SEQUENCE [LARGE SCALE GENOMIC DNA]</scope>
    <source>
        <strain evidence="3">DO16091913</strain>
        <tissue evidence="3">Muscle</tissue>
    </source>
</reference>
<sequence>MPSLRVTGGGGRGCAHPQAVSPLQVARDPSDYFTNLYTAFYRDEGACRALLENSRAVDWGQAFQIQGEPLQPYSIQHLPHGGQDRCPSPPMGQ</sequence>
<evidence type="ECO:0000313" key="3">
    <source>
        <dbReference type="EMBL" id="TFJ98531.1"/>
    </source>
</evidence>
<feature type="region of interest" description="Disordered" evidence="1">
    <location>
        <begin position="73"/>
        <end position="93"/>
    </location>
</feature>
<dbReference type="OrthoDB" id="61870at2759"/>
<evidence type="ECO:0000259" key="2">
    <source>
        <dbReference type="Pfam" id="PF06021"/>
    </source>
</evidence>
<comment type="caution">
    <text evidence="3">The sequence shown here is derived from an EMBL/GenBank/DDBJ whole genome shotgun (WGS) entry which is preliminary data.</text>
</comment>
<dbReference type="Proteomes" id="UP000297703">
    <property type="component" value="Unassembled WGS sequence"/>
</dbReference>
<dbReference type="Pfam" id="PF06021">
    <property type="entry name" value="Gly_acyl_tr_N"/>
    <property type="match status" value="1"/>
</dbReference>
<dbReference type="InterPro" id="IPR015938">
    <property type="entry name" value="Glycine_N-acyltransferase_N"/>
</dbReference>
<protein>
    <submittedName>
        <fullName evidence="3">Adenosylhomocysteinase A-like</fullName>
    </submittedName>
</protein>
<accession>A0A4D9DQK6</accession>
<dbReference type="GO" id="GO:0005739">
    <property type="term" value="C:mitochondrion"/>
    <property type="evidence" value="ECO:0007669"/>
    <property type="project" value="InterPro"/>
</dbReference>
<organism evidence="3 4">
    <name type="scientific">Platysternon megacephalum</name>
    <name type="common">big-headed turtle</name>
    <dbReference type="NCBI Taxonomy" id="55544"/>
    <lineage>
        <taxon>Eukaryota</taxon>
        <taxon>Metazoa</taxon>
        <taxon>Chordata</taxon>
        <taxon>Craniata</taxon>
        <taxon>Vertebrata</taxon>
        <taxon>Euteleostomi</taxon>
        <taxon>Archelosauria</taxon>
        <taxon>Testudinata</taxon>
        <taxon>Testudines</taxon>
        <taxon>Cryptodira</taxon>
        <taxon>Durocryptodira</taxon>
        <taxon>Testudinoidea</taxon>
        <taxon>Platysternidae</taxon>
        <taxon>Platysternon</taxon>
    </lineage>
</organism>
<evidence type="ECO:0000313" key="4">
    <source>
        <dbReference type="Proteomes" id="UP000297703"/>
    </source>
</evidence>
<keyword evidence="4" id="KW-1185">Reference proteome</keyword>
<reference evidence="3 4" key="1">
    <citation type="submission" date="2019-04" db="EMBL/GenBank/DDBJ databases">
        <title>Draft genome of the big-headed turtle Platysternon megacephalum.</title>
        <authorList>
            <person name="Gong S."/>
        </authorList>
    </citation>
    <scope>NUCLEOTIDE SEQUENCE [LARGE SCALE GENOMIC DNA]</scope>
    <source>
        <strain evidence="3">DO16091913</strain>
        <tissue evidence="3">Muscle</tissue>
    </source>
</reference>
<feature type="domain" description="Glycine N-acyltransferase N-terminal" evidence="2">
    <location>
        <begin position="24"/>
        <end position="68"/>
    </location>
</feature>
<proteinExistence type="predicted"/>
<dbReference type="GO" id="GO:0047961">
    <property type="term" value="F:glycine N-acyltransferase activity"/>
    <property type="evidence" value="ECO:0007669"/>
    <property type="project" value="InterPro"/>
</dbReference>
<name>A0A4D9DQK6_9SAUR</name>
<evidence type="ECO:0000256" key="1">
    <source>
        <dbReference type="SAM" id="MobiDB-lite"/>
    </source>
</evidence>
<gene>
    <name evidence="3" type="ORF">DR999_PMT19557</name>
</gene>
<dbReference type="EMBL" id="QXTE01000391">
    <property type="protein sequence ID" value="TFJ98531.1"/>
    <property type="molecule type" value="Genomic_DNA"/>
</dbReference>